<sequence>MDMPSQALKKVRGDVITSRAWSRLQRELLAQMTGGHLRTFGSLSTSDKLAAVERAVEAVGETAAYARLRAHVATSVDYHFSPLLFQPPGIAQEFSATAEDSSTMPRAHPEADPLAEACSRLLEASPHLKHSLKCALNHPLPHGLRLAAWRALLSRPDVQKDFLVAGKELQPGDESKKEISRRCRHVLGENPVFRELAGSSVALSAMQAVVLYWMQRASGEVLDSELLLSVPFVHVWREELERQVDRSSSSKGEARVIFAEIAAEYVHFMEMLPPSVSSSATESADGMKKFARRVEELLQTEDPQLHQALGKAFKKTGGSPKKDRRAWGNPFHHTLKSILFPHIQKMLVGDVSMDVVCYIWDQCFIGLDVPEYQCLPYFTTVWLLLLRDRLLRAKSVEAVEKALSGHSRSLTILQFQQEMEKTFLSDLSRPLKVKPLPLHPQSSPLLLPSLHPSHRPPRPSHDTHSLLAQRDLSTTGGTAYNELQQRMEEMQQKVEREQRILSHRIREEREHHQKQLEVFRRELEEMRMGLGGRGKGSRRSVGGIGQSQSLRPSLQSPIQSNSSTQQPTLLLVHSTSSKIDKLQEIKVIPVQITSQQTLGGVSERPFSPTNLTERDMQTLWLQILGRFTSAAYTICHGTNSERRALFSTLQPSTSAATSHQS</sequence>
<accession>A0AA35TAK7</accession>
<organism evidence="3 4">
    <name type="scientific">Geodia barretti</name>
    <name type="common">Barrett's horny sponge</name>
    <dbReference type="NCBI Taxonomy" id="519541"/>
    <lineage>
        <taxon>Eukaryota</taxon>
        <taxon>Metazoa</taxon>
        <taxon>Porifera</taxon>
        <taxon>Demospongiae</taxon>
        <taxon>Heteroscleromorpha</taxon>
        <taxon>Tetractinellida</taxon>
        <taxon>Astrophorina</taxon>
        <taxon>Geodiidae</taxon>
        <taxon>Geodia</taxon>
    </lineage>
</organism>
<proteinExistence type="predicted"/>
<comment type="caution">
    <text evidence="3">The sequence shown here is derived from an EMBL/GenBank/DDBJ whole genome shotgun (WGS) entry which is preliminary data.</text>
</comment>
<feature type="compositionally biased region" description="Low complexity" evidence="2">
    <location>
        <begin position="546"/>
        <end position="560"/>
    </location>
</feature>
<reference evidence="3" key="1">
    <citation type="submission" date="2023-03" db="EMBL/GenBank/DDBJ databases">
        <authorList>
            <person name="Steffen K."/>
            <person name="Cardenas P."/>
        </authorList>
    </citation>
    <scope>NUCLEOTIDE SEQUENCE</scope>
</reference>
<feature type="region of interest" description="Disordered" evidence="2">
    <location>
        <begin position="443"/>
        <end position="464"/>
    </location>
</feature>
<dbReference type="AlphaFoldDB" id="A0AA35TAK7"/>
<dbReference type="Proteomes" id="UP001174909">
    <property type="component" value="Unassembled WGS sequence"/>
</dbReference>
<evidence type="ECO:0000313" key="4">
    <source>
        <dbReference type="Proteomes" id="UP001174909"/>
    </source>
</evidence>
<gene>
    <name evidence="3" type="ORF">GBAR_LOCUS24428</name>
</gene>
<dbReference type="Gene3D" id="1.10.472.80">
    <property type="entry name" value="Ypt/Rab-GAP domain of gyp1p, domain 3"/>
    <property type="match status" value="1"/>
</dbReference>
<evidence type="ECO:0000256" key="2">
    <source>
        <dbReference type="SAM" id="MobiDB-lite"/>
    </source>
</evidence>
<dbReference type="EMBL" id="CASHTH010003371">
    <property type="protein sequence ID" value="CAI8044028.1"/>
    <property type="molecule type" value="Genomic_DNA"/>
</dbReference>
<evidence type="ECO:0000313" key="3">
    <source>
        <dbReference type="EMBL" id="CAI8044028.1"/>
    </source>
</evidence>
<keyword evidence="4" id="KW-1185">Reference proteome</keyword>
<feature type="coiled-coil region" evidence="1">
    <location>
        <begin position="480"/>
        <end position="522"/>
    </location>
</feature>
<keyword evidence="1" id="KW-0175">Coiled coil</keyword>
<feature type="region of interest" description="Disordered" evidence="2">
    <location>
        <begin position="529"/>
        <end position="566"/>
    </location>
</feature>
<name>A0AA35TAK7_GEOBA</name>
<evidence type="ECO:0000256" key="1">
    <source>
        <dbReference type="SAM" id="Coils"/>
    </source>
</evidence>
<protein>
    <submittedName>
        <fullName evidence="3">Uncharacterized protein</fullName>
    </submittedName>
</protein>